<protein>
    <submittedName>
        <fullName evidence="3">Uncharacterized protein</fullName>
    </submittedName>
</protein>
<reference evidence="3" key="2">
    <citation type="submission" date="2018-05" db="EMBL/GenBank/DDBJ databases">
        <title>OpunRS2 (Oryza punctata Reference Sequence Version 2).</title>
        <authorList>
            <person name="Zhang J."/>
            <person name="Kudrna D."/>
            <person name="Lee S."/>
            <person name="Talag J."/>
            <person name="Welchert J."/>
            <person name="Wing R.A."/>
        </authorList>
    </citation>
    <scope>NUCLEOTIDE SEQUENCE [LARGE SCALE GENOMIC DNA]</scope>
</reference>
<proteinExistence type="predicted"/>
<feature type="chain" id="PRO_5002364428" evidence="2">
    <location>
        <begin position="24"/>
        <end position="76"/>
    </location>
</feature>
<feature type="signal peptide" evidence="2">
    <location>
        <begin position="1"/>
        <end position="23"/>
    </location>
</feature>
<evidence type="ECO:0000313" key="4">
    <source>
        <dbReference type="Proteomes" id="UP000026962"/>
    </source>
</evidence>
<dbReference type="EnsemblPlants" id="OPUNC02G07620.1">
    <property type="protein sequence ID" value="OPUNC02G07620.1"/>
    <property type="gene ID" value="OPUNC02G07620"/>
</dbReference>
<reference evidence="3" key="1">
    <citation type="submission" date="2015-04" db="UniProtKB">
        <authorList>
            <consortium name="EnsemblPlants"/>
        </authorList>
    </citation>
    <scope>IDENTIFICATION</scope>
</reference>
<dbReference type="PROSITE" id="PS51257">
    <property type="entry name" value="PROKAR_LIPOPROTEIN"/>
    <property type="match status" value="1"/>
</dbReference>
<organism evidence="3">
    <name type="scientific">Oryza punctata</name>
    <name type="common">Red rice</name>
    <dbReference type="NCBI Taxonomy" id="4537"/>
    <lineage>
        <taxon>Eukaryota</taxon>
        <taxon>Viridiplantae</taxon>
        <taxon>Streptophyta</taxon>
        <taxon>Embryophyta</taxon>
        <taxon>Tracheophyta</taxon>
        <taxon>Spermatophyta</taxon>
        <taxon>Magnoliopsida</taxon>
        <taxon>Liliopsida</taxon>
        <taxon>Poales</taxon>
        <taxon>Poaceae</taxon>
        <taxon>BOP clade</taxon>
        <taxon>Oryzoideae</taxon>
        <taxon>Oryzeae</taxon>
        <taxon>Oryzinae</taxon>
        <taxon>Oryza</taxon>
    </lineage>
</organism>
<evidence type="ECO:0000256" key="2">
    <source>
        <dbReference type="SAM" id="SignalP"/>
    </source>
</evidence>
<accession>A0A0E0JXA2</accession>
<dbReference type="Gramene" id="OPUNC02G07620.1">
    <property type="protein sequence ID" value="OPUNC02G07620.1"/>
    <property type="gene ID" value="OPUNC02G07620"/>
</dbReference>
<sequence>MALRLRHRLFMALVLAIWLAVAATSGCLSVPPPPPIPPEGKRDRVPMRPPSPFSPPGPRPFCRVSRGKDCPPAASN</sequence>
<dbReference type="HOGENOM" id="CLU_2658772_0_0_1"/>
<feature type="compositionally biased region" description="Pro residues" evidence="1">
    <location>
        <begin position="47"/>
        <end position="59"/>
    </location>
</feature>
<evidence type="ECO:0000313" key="3">
    <source>
        <dbReference type="EnsemblPlants" id="OPUNC02G07620.1"/>
    </source>
</evidence>
<evidence type="ECO:0000256" key="1">
    <source>
        <dbReference type="SAM" id="MobiDB-lite"/>
    </source>
</evidence>
<keyword evidence="2" id="KW-0732">Signal</keyword>
<keyword evidence="4" id="KW-1185">Reference proteome</keyword>
<dbReference type="AlphaFoldDB" id="A0A0E0JXA2"/>
<dbReference type="Proteomes" id="UP000026962">
    <property type="component" value="Chromosome 2"/>
</dbReference>
<name>A0A0E0JXA2_ORYPU</name>
<feature type="region of interest" description="Disordered" evidence="1">
    <location>
        <begin position="30"/>
        <end position="76"/>
    </location>
</feature>